<reference evidence="2" key="2">
    <citation type="journal article" date="2024" name="Antonie Van Leeuwenhoek">
        <title>Roseihalotalea indica gen. nov., sp. nov., a halophilic Bacteroidetes from mesopelagic Southwest Indian Ocean with higher carbohydrate metabolic potential.</title>
        <authorList>
            <person name="Chen B."/>
            <person name="Zhang M."/>
            <person name="Lin D."/>
            <person name="Ye J."/>
            <person name="Tang K."/>
        </authorList>
    </citation>
    <scope>NUCLEOTIDE SEQUENCE</scope>
    <source>
        <strain evidence="2">TK19036</strain>
    </source>
</reference>
<evidence type="ECO:0000313" key="2">
    <source>
        <dbReference type="EMBL" id="WKN34887.1"/>
    </source>
</evidence>
<feature type="compositionally biased region" description="Acidic residues" evidence="1">
    <location>
        <begin position="40"/>
        <end position="50"/>
    </location>
</feature>
<proteinExistence type="predicted"/>
<gene>
    <name evidence="2" type="ORF">K4G66_21160</name>
</gene>
<sequence>MLILLTCLALAFGLPMIPNPRYTFHDREVKTEQVERKEDEESYEESEQRE</sequence>
<name>A0AA49JIG1_9BACT</name>
<evidence type="ECO:0000256" key="1">
    <source>
        <dbReference type="SAM" id="MobiDB-lite"/>
    </source>
</evidence>
<dbReference type="AlphaFoldDB" id="A0AA49JIG1"/>
<protein>
    <submittedName>
        <fullName evidence="2">Uncharacterized protein</fullName>
    </submittedName>
</protein>
<accession>A0AA49JIG1</accession>
<dbReference type="EMBL" id="CP120682">
    <property type="protein sequence ID" value="WKN34887.1"/>
    <property type="molecule type" value="Genomic_DNA"/>
</dbReference>
<feature type="region of interest" description="Disordered" evidence="1">
    <location>
        <begin position="31"/>
        <end position="50"/>
    </location>
</feature>
<organism evidence="2">
    <name type="scientific">Roseihalotalea indica</name>
    <dbReference type="NCBI Taxonomy" id="2867963"/>
    <lineage>
        <taxon>Bacteria</taxon>
        <taxon>Pseudomonadati</taxon>
        <taxon>Bacteroidota</taxon>
        <taxon>Cytophagia</taxon>
        <taxon>Cytophagales</taxon>
        <taxon>Catalimonadaceae</taxon>
        <taxon>Roseihalotalea</taxon>
    </lineage>
</organism>
<reference evidence="2" key="1">
    <citation type="journal article" date="2023" name="Comput. Struct. Biotechnol. J.">
        <title>Discovery of a novel marine Bacteroidetes with a rich repertoire of carbohydrate-active enzymes.</title>
        <authorList>
            <person name="Chen B."/>
            <person name="Liu G."/>
            <person name="Chen Q."/>
            <person name="Wang H."/>
            <person name="Liu L."/>
            <person name="Tang K."/>
        </authorList>
    </citation>
    <scope>NUCLEOTIDE SEQUENCE</scope>
    <source>
        <strain evidence="2">TK19036</strain>
    </source>
</reference>